<keyword evidence="2" id="KW-1185">Reference proteome</keyword>
<evidence type="ECO:0000313" key="2">
    <source>
        <dbReference type="Proteomes" id="UP001148662"/>
    </source>
</evidence>
<dbReference type="EMBL" id="JANHOG010000712">
    <property type="protein sequence ID" value="KAJ3552053.1"/>
    <property type="molecule type" value="Genomic_DNA"/>
</dbReference>
<dbReference type="Proteomes" id="UP001148662">
    <property type="component" value="Unassembled WGS sequence"/>
</dbReference>
<reference evidence="1" key="1">
    <citation type="submission" date="2022-07" db="EMBL/GenBank/DDBJ databases">
        <title>Genome Sequence of Phlebia brevispora.</title>
        <authorList>
            <person name="Buettner E."/>
        </authorList>
    </citation>
    <scope>NUCLEOTIDE SEQUENCE</scope>
    <source>
        <strain evidence="1">MPL23</strain>
    </source>
</reference>
<evidence type="ECO:0000313" key="1">
    <source>
        <dbReference type="EMBL" id="KAJ3552053.1"/>
    </source>
</evidence>
<gene>
    <name evidence="1" type="ORF">NM688_g4360</name>
</gene>
<proteinExistence type="predicted"/>
<organism evidence="1 2">
    <name type="scientific">Phlebia brevispora</name>
    <dbReference type="NCBI Taxonomy" id="194682"/>
    <lineage>
        <taxon>Eukaryota</taxon>
        <taxon>Fungi</taxon>
        <taxon>Dikarya</taxon>
        <taxon>Basidiomycota</taxon>
        <taxon>Agaricomycotina</taxon>
        <taxon>Agaricomycetes</taxon>
        <taxon>Polyporales</taxon>
        <taxon>Meruliaceae</taxon>
        <taxon>Phlebia</taxon>
    </lineage>
</organism>
<name>A0ACC1T353_9APHY</name>
<accession>A0ACC1T353</accession>
<comment type="caution">
    <text evidence="1">The sequence shown here is derived from an EMBL/GenBank/DDBJ whole genome shotgun (WGS) entry which is preliminary data.</text>
</comment>
<protein>
    <submittedName>
        <fullName evidence="1">Uncharacterized protein</fullName>
    </submittedName>
</protein>
<sequence length="560" mass="63198">MSKPPSTPSSSRPGSRPGSIRAFDLFASTKSLKSLKLETSHEDLPYGLATGLHYDKREVPYPLSLEKESLELYSLDRALMYRVKGACSFVDFNNGYPRRCLDLGTGLGDWIIDAAQAWPDCTFVGFDVADIQIDLRYVDPSIAHRVQWIHGNFLEHLPFEDNEFDFVHLFGTAFCVPEDKWHFFFDEINRVLKPGGHVEILEEDAIFPVLPRWFTRPLHSQSRHSLPPSKSNVSVPLASSEFSHDFALLEMLFLSSFESRFVNPTPSCILPGYFSASFNHVISPPILLFPMPPLAPLPPLPEMPPAQKMAHRSMVQQSMQAIQDYSLPPIVPTVPLDSQLGDLSPLPSAPSSARPSMGSQHTIELERVEAAPSTGNDVQAHIYSIVHPPKGLGSVAMPAFAEQGETTEMGGQAAYDLFCMDVIANLDEHAAYAHLKRMAGLVNSAKEAMLDELMALVVQGDRTLERYGWEEEDYTEEISREKFNLLWEQYIMDLNARISLWHPMMQYGWRYPRRDPMTKAELLDEERIRQAIIQARRFARPDEIQPTMRAIRLLVGAKES</sequence>